<organism evidence="2 3">
    <name type="scientific">Terfezia boudieri ATCC MYA-4762</name>
    <dbReference type="NCBI Taxonomy" id="1051890"/>
    <lineage>
        <taxon>Eukaryota</taxon>
        <taxon>Fungi</taxon>
        <taxon>Dikarya</taxon>
        <taxon>Ascomycota</taxon>
        <taxon>Pezizomycotina</taxon>
        <taxon>Pezizomycetes</taxon>
        <taxon>Pezizales</taxon>
        <taxon>Pezizaceae</taxon>
        <taxon>Terfezia</taxon>
    </lineage>
</organism>
<sequence length="664" mass="73221">MDGIYIDNHTEHALEPAPGPMDVISNNQHVAADKREPAPNLLPDIPSTDNALPAIFTTEEPLLAPQPSKFKHLAVAVIPSLEKISPAFIRSASPSATEPGNVEQTPEFQQALAEGRREANVIPHQGEFPLWDAFVKRATENGIRVRQPSALGDREVYKGDNEYWEDFEIPKEFRWLVENLGRPLMERRDTAVNVNFARSIGVAGGVVPARSRDMVGSGELVAGDIVGLVGVAASPENVLTTNVEPRRVEAMPRSNAWAPRREELLANPVPLDDLRQHWPGHRHPAPGSWHERDSRFRGGGNLGSDRASFHTRDECLTYPVPLEELAQHGSRHPAPKSWRGRGNTTPRPFETFQSRAGNRGSEEFLSSTTEGSTYAEIARKAASDANPPRTEPISRSRGHRENCQAGGRQANTRNSNYGTLVTSCTWDSPAPLVEYAVNSLGEPSASYSPIWNEAPATNTSAWADINASVREDTIATSERKGPRGHDQFEHHEPGARTCNDFNAWDSTQVSPTTESTWDDPPTTIAWDDPLTTADWGYPAPELQPTQTYAPWADVQERRRSLENRRDRSGEDVGVGYRGARDGRGSRGDSLGPGGGRGQSRDTNIVRRGGMIHVIPRVRNTPMVEYAVSSCPAEPTEAVREHHYDGVLIPAMYAWGRNDQVPRRN</sequence>
<feature type="region of interest" description="Disordered" evidence="1">
    <location>
        <begin position="559"/>
        <end position="603"/>
    </location>
</feature>
<feature type="region of interest" description="Disordered" evidence="1">
    <location>
        <begin position="474"/>
        <end position="501"/>
    </location>
</feature>
<evidence type="ECO:0000256" key="1">
    <source>
        <dbReference type="SAM" id="MobiDB-lite"/>
    </source>
</evidence>
<keyword evidence="3" id="KW-1185">Reference proteome</keyword>
<reference evidence="2 3" key="1">
    <citation type="journal article" date="2018" name="Nat. Ecol. Evol.">
        <title>Pezizomycetes genomes reveal the molecular basis of ectomycorrhizal truffle lifestyle.</title>
        <authorList>
            <person name="Murat C."/>
            <person name="Payen T."/>
            <person name="Noel B."/>
            <person name="Kuo A."/>
            <person name="Morin E."/>
            <person name="Chen J."/>
            <person name="Kohler A."/>
            <person name="Krizsan K."/>
            <person name="Balestrini R."/>
            <person name="Da Silva C."/>
            <person name="Montanini B."/>
            <person name="Hainaut M."/>
            <person name="Levati E."/>
            <person name="Barry K.W."/>
            <person name="Belfiori B."/>
            <person name="Cichocki N."/>
            <person name="Clum A."/>
            <person name="Dockter R.B."/>
            <person name="Fauchery L."/>
            <person name="Guy J."/>
            <person name="Iotti M."/>
            <person name="Le Tacon F."/>
            <person name="Lindquist E.A."/>
            <person name="Lipzen A."/>
            <person name="Malagnac F."/>
            <person name="Mello A."/>
            <person name="Molinier V."/>
            <person name="Miyauchi S."/>
            <person name="Poulain J."/>
            <person name="Riccioni C."/>
            <person name="Rubini A."/>
            <person name="Sitrit Y."/>
            <person name="Splivallo R."/>
            <person name="Traeger S."/>
            <person name="Wang M."/>
            <person name="Zifcakova L."/>
            <person name="Wipf D."/>
            <person name="Zambonelli A."/>
            <person name="Paolocci F."/>
            <person name="Nowrousian M."/>
            <person name="Ottonello S."/>
            <person name="Baldrian P."/>
            <person name="Spatafora J.W."/>
            <person name="Henrissat B."/>
            <person name="Nagy L.G."/>
            <person name="Aury J.M."/>
            <person name="Wincker P."/>
            <person name="Grigoriev I.V."/>
            <person name="Bonfante P."/>
            <person name="Martin F.M."/>
        </authorList>
    </citation>
    <scope>NUCLEOTIDE SEQUENCE [LARGE SCALE GENOMIC DNA]</scope>
    <source>
        <strain evidence="2 3">ATCC MYA-4762</strain>
    </source>
</reference>
<proteinExistence type="predicted"/>
<feature type="compositionally biased region" description="Polar residues" evidence="1">
    <location>
        <begin position="342"/>
        <end position="356"/>
    </location>
</feature>
<feature type="compositionally biased region" description="Basic and acidic residues" evidence="1">
    <location>
        <begin position="559"/>
        <end position="570"/>
    </location>
</feature>
<dbReference type="AlphaFoldDB" id="A0A3N4LGS5"/>
<gene>
    <name evidence="2" type="ORF">L211DRAFT_869627</name>
</gene>
<evidence type="ECO:0000313" key="3">
    <source>
        <dbReference type="Proteomes" id="UP000267821"/>
    </source>
</evidence>
<name>A0A3N4LGS5_9PEZI</name>
<protein>
    <submittedName>
        <fullName evidence="2">Uncharacterized protein</fullName>
    </submittedName>
</protein>
<dbReference type="OrthoDB" id="5447095at2759"/>
<dbReference type="EMBL" id="ML121555">
    <property type="protein sequence ID" value="RPB22053.1"/>
    <property type="molecule type" value="Genomic_DNA"/>
</dbReference>
<evidence type="ECO:0000313" key="2">
    <source>
        <dbReference type="EMBL" id="RPB22053.1"/>
    </source>
</evidence>
<feature type="compositionally biased region" description="Basic and acidic residues" evidence="1">
    <location>
        <begin position="474"/>
        <end position="494"/>
    </location>
</feature>
<feature type="region of interest" description="Disordered" evidence="1">
    <location>
        <begin position="326"/>
        <end position="414"/>
    </location>
</feature>
<dbReference type="Proteomes" id="UP000267821">
    <property type="component" value="Unassembled WGS sequence"/>
</dbReference>
<accession>A0A3N4LGS5</accession>
<dbReference type="InParanoid" id="A0A3N4LGS5"/>